<dbReference type="Pfam" id="PF00270">
    <property type="entry name" value="DEAD"/>
    <property type="match status" value="1"/>
</dbReference>
<dbReference type="InterPro" id="IPR027417">
    <property type="entry name" value="P-loop_NTPase"/>
</dbReference>
<dbReference type="InterPro" id="IPR011545">
    <property type="entry name" value="DEAD/DEAH_box_helicase_dom"/>
</dbReference>
<evidence type="ECO:0000259" key="5">
    <source>
        <dbReference type="PROSITE" id="PS51192"/>
    </source>
</evidence>
<reference evidence="6 7" key="1">
    <citation type="journal article" date="2019" name="Sci. Rep.">
        <title>Orb-weaving spider Araneus ventricosus genome elucidates the spidroin gene catalogue.</title>
        <authorList>
            <person name="Kono N."/>
            <person name="Nakamura H."/>
            <person name="Ohtoshi R."/>
            <person name="Moran D.A.P."/>
            <person name="Shinohara A."/>
            <person name="Yoshida Y."/>
            <person name="Fujiwara M."/>
            <person name="Mori M."/>
            <person name="Tomita M."/>
            <person name="Arakawa K."/>
        </authorList>
    </citation>
    <scope>NUCLEOTIDE SEQUENCE [LARGE SCALE GENOMIC DNA]</scope>
</reference>
<evidence type="ECO:0000256" key="3">
    <source>
        <dbReference type="ARBA" id="ARBA00022840"/>
    </source>
</evidence>
<keyword evidence="4" id="KW-0694">RNA-binding</keyword>
<keyword evidence="7" id="KW-1185">Reference proteome</keyword>
<dbReference type="AlphaFoldDB" id="A0A4Y2A9U8"/>
<dbReference type="Gene3D" id="3.40.50.300">
    <property type="entry name" value="P-loop containing nucleotide triphosphate hydrolases"/>
    <property type="match status" value="1"/>
</dbReference>
<comment type="catalytic activity">
    <reaction evidence="4">
        <text>ATP + H2O = ADP + phosphate + H(+)</text>
        <dbReference type="Rhea" id="RHEA:13065"/>
        <dbReference type="ChEBI" id="CHEBI:15377"/>
        <dbReference type="ChEBI" id="CHEBI:15378"/>
        <dbReference type="ChEBI" id="CHEBI:30616"/>
        <dbReference type="ChEBI" id="CHEBI:43474"/>
        <dbReference type="ChEBI" id="CHEBI:456216"/>
        <dbReference type="EC" id="3.6.4.13"/>
    </reaction>
</comment>
<dbReference type="InterPro" id="IPR014001">
    <property type="entry name" value="Helicase_ATP-bd"/>
</dbReference>
<keyword evidence="4 6" id="KW-0347">Helicase</keyword>
<keyword evidence="2 4" id="KW-0378">Hydrolase</keyword>
<comment type="similarity">
    <text evidence="4">Belongs to the DEAD box helicase family.</text>
</comment>
<evidence type="ECO:0000313" key="7">
    <source>
        <dbReference type="Proteomes" id="UP000499080"/>
    </source>
</evidence>
<name>A0A4Y2A9U8_ARAVE</name>
<dbReference type="InterPro" id="IPR000629">
    <property type="entry name" value="RNA-helicase_DEAD-box_CS"/>
</dbReference>
<comment type="domain">
    <text evidence="4">The Q motif is unique to and characteristic of the DEAD box family of RNA helicases and controls ATP binding and hydrolysis.</text>
</comment>
<dbReference type="GO" id="GO:0003724">
    <property type="term" value="F:RNA helicase activity"/>
    <property type="evidence" value="ECO:0007669"/>
    <property type="project" value="UniProtKB-EC"/>
</dbReference>
<dbReference type="PROSITE" id="PS00039">
    <property type="entry name" value="DEAD_ATP_HELICASE"/>
    <property type="match status" value="1"/>
</dbReference>
<feature type="non-terminal residue" evidence="6">
    <location>
        <position position="1"/>
    </location>
</feature>
<protein>
    <recommendedName>
        <fullName evidence="4">ATP-dependent RNA helicase</fullName>
        <ecNumber evidence="4">3.6.4.13</ecNumber>
    </recommendedName>
</protein>
<dbReference type="EC" id="3.6.4.13" evidence="4"/>
<keyword evidence="3 4" id="KW-0067">ATP-binding</keyword>
<dbReference type="OrthoDB" id="7396459at2759"/>
<dbReference type="SUPFAM" id="SSF52540">
    <property type="entry name" value="P-loop containing nucleoside triphosphate hydrolases"/>
    <property type="match status" value="1"/>
</dbReference>
<feature type="non-terminal residue" evidence="6">
    <location>
        <position position="109"/>
    </location>
</feature>
<evidence type="ECO:0000256" key="2">
    <source>
        <dbReference type="ARBA" id="ARBA00022801"/>
    </source>
</evidence>
<dbReference type="PANTHER" id="PTHR24031">
    <property type="entry name" value="RNA HELICASE"/>
    <property type="match status" value="1"/>
</dbReference>
<dbReference type="PROSITE" id="PS51192">
    <property type="entry name" value="HELICASE_ATP_BIND_1"/>
    <property type="match status" value="1"/>
</dbReference>
<accession>A0A4Y2A9U8</accession>
<evidence type="ECO:0000256" key="4">
    <source>
        <dbReference type="RuleBase" id="RU365068"/>
    </source>
</evidence>
<evidence type="ECO:0000313" key="6">
    <source>
        <dbReference type="EMBL" id="GBL76538.1"/>
    </source>
</evidence>
<gene>
    <name evidence="6" type="primary">ddx55</name>
    <name evidence="6" type="ORF">AVEN_75096_1</name>
</gene>
<comment type="function">
    <text evidence="4">RNA helicase.</text>
</comment>
<dbReference type="GO" id="GO:0003723">
    <property type="term" value="F:RNA binding"/>
    <property type="evidence" value="ECO:0007669"/>
    <property type="project" value="UniProtKB-UniRule"/>
</dbReference>
<dbReference type="Proteomes" id="UP000499080">
    <property type="component" value="Unassembled WGS sequence"/>
</dbReference>
<sequence length="109" mass="12102">ANIIIATPGRLADLFNQNRKLKLAACVKALEILVLDEADKLLDMGFEKTINTILGYLPKQRQTGLFSATQTKEMEDLIRAGMRNPVCIAVKQKGSCVQKTPTTLSNFYM</sequence>
<comment type="caution">
    <text evidence="6">The sequence shown here is derived from an EMBL/GenBank/DDBJ whole genome shotgun (WGS) entry which is preliminary data.</text>
</comment>
<dbReference type="EMBL" id="BGPR01155779">
    <property type="protein sequence ID" value="GBL76538.1"/>
    <property type="molecule type" value="Genomic_DNA"/>
</dbReference>
<dbReference type="GO" id="GO:0016787">
    <property type="term" value="F:hydrolase activity"/>
    <property type="evidence" value="ECO:0007669"/>
    <property type="project" value="UniProtKB-KW"/>
</dbReference>
<organism evidence="6 7">
    <name type="scientific">Araneus ventricosus</name>
    <name type="common">Orbweaver spider</name>
    <name type="synonym">Epeira ventricosa</name>
    <dbReference type="NCBI Taxonomy" id="182803"/>
    <lineage>
        <taxon>Eukaryota</taxon>
        <taxon>Metazoa</taxon>
        <taxon>Ecdysozoa</taxon>
        <taxon>Arthropoda</taxon>
        <taxon>Chelicerata</taxon>
        <taxon>Arachnida</taxon>
        <taxon>Araneae</taxon>
        <taxon>Araneomorphae</taxon>
        <taxon>Entelegynae</taxon>
        <taxon>Araneoidea</taxon>
        <taxon>Araneidae</taxon>
        <taxon>Araneus</taxon>
    </lineage>
</organism>
<evidence type="ECO:0000256" key="1">
    <source>
        <dbReference type="ARBA" id="ARBA00022741"/>
    </source>
</evidence>
<proteinExistence type="inferred from homology"/>
<feature type="domain" description="Helicase ATP-binding" evidence="5">
    <location>
        <begin position="1"/>
        <end position="88"/>
    </location>
</feature>
<dbReference type="GO" id="GO:0005524">
    <property type="term" value="F:ATP binding"/>
    <property type="evidence" value="ECO:0007669"/>
    <property type="project" value="UniProtKB-UniRule"/>
</dbReference>
<keyword evidence="1 4" id="KW-0547">Nucleotide-binding</keyword>